<sequence length="253" mass="29862">MKLILIPQWYLLCDPDIATRWASKNKTIDDYIKMVQLRTRKYRQDIDRDVTFKLLHKSNNYREKFIKELKSYSDIGLKIQFLKCLGILRDKVAKDYILDIEYVFERSVCQNLQTIAQMDWKDKLNLLPCIASDLQIIHLHDLIHCDLHSGNILLNRLKRSKHYYTKASDINSFGMIMEKISNVGGVSRNINQGQLLKRTPLHTISFNNQKMNEKKGKGMMRKQQRRQEDKKKENDRTMIIQNSKGTDLEADID</sequence>
<dbReference type="AlphaFoldDB" id="A0A397VJZ1"/>
<feature type="compositionally biased region" description="Basic and acidic residues" evidence="1">
    <location>
        <begin position="225"/>
        <end position="236"/>
    </location>
</feature>
<reference evidence="3 4" key="1">
    <citation type="submission" date="2018-06" db="EMBL/GenBank/DDBJ databases">
        <title>Comparative genomics reveals the genomic features of Rhizophagus irregularis, R. cerebriforme, R. diaphanum and Gigaspora rosea, and their symbiotic lifestyle signature.</title>
        <authorList>
            <person name="Morin E."/>
            <person name="San Clemente H."/>
            <person name="Chen E.C.H."/>
            <person name="De La Providencia I."/>
            <person name="Hainaut M."/>
            <person name="Kuo A."/>
            <person name="Kohler A."/>
            <person name="Murat C."/>
            <person name="Tang N."/>
            <person name="Roy S."/>
            <person name="Loubradou J."/>
            <person name="Henrissat B."/>
            <person name="Grigoriev I.V."/>
            <person name="Corradi N."/>
            <person name="Roux C."/>
            <person name="Martin F.M."/>
        </authorList>
    </citation>
    <scope>NUCLEOTIDE SEQUENCE [LARGE SCALE GENOMIC DNA]</scope>
    <source>
        <strain evidence="3 4">DAOM 194757</strain>
    </source>
</reference>
<evidence type="ECO:0000313" key="4">
    <source>
        <dbReference type="Proteomes" id="UP000266673"/>
    </source>
</evidence>
<dbReference type="InterPro" id="IPR011009">
    <property type="entry name" value="Kinase-like_dom_sf"/>
</dbReference>
<feature type="region of interest" description="Disordered" evidence="1">
    <location>
        <begin position="208"/>
        <end position="253"/>
    </location>
</feature>
<dbReference type="InterPro" id="IPR001245">
    <property type="entry name" value="Ser-Thr/Tyr_kinase_cat_dom"/>
</dbReference>
<comment type="caution">
    <text evidence="3">The sequence shown here is derived from an EMBL/GenBank/DDBJ whole genome shotgun (WGS) entry which is preliminary data.</text>
</comment>
<dbReference type="EMBL" id="QKWP01000292">
    <property type="protein sequence ID" value="RIB22805.1"/>
    <property type="molecule type" value="Genomic_DNA"/>
</dbReference>
<dbReference type="PROSITE" id="PS50011">
    <property type="entry name" value="PROTEIN_KINASE_DOM"/>
    <property type="match status" value="1"/>
</dbReference>
<organism evidence="3 4">
    <name type="scientific">Gigaspora rosea</name>
    <dbReference type="NCBI Taxonomy" id="44941"/>
    <lineage>
        <taxon>Eukaryota</taxon>
        <taxon>Fungi</taxon>
        <taxon>Fungi incertae sedis</taxon>
        <taxon>Mucoromycota</taxon>
        <taxon>Glomeromycotina</taxon>
        <taxon>Glomeromycetes</taxon>
        <taxon>Diversisporales</taxon>
        <taxon>Gigasporaceae</taxon>
        <taxon>Gigaspora</taxon>
    </lineage>
</organism>
<dbReference type="GO" id="GO:0005524">
    <property type="term" value="F:ATP binding"/>
    <property type="evidence" value="ECO:0007669"/>
    <property type="project" value="InterPro"/>
</dbReference>
<dbReference type="GO" id="GO:0004672">
    <property type="term" value="F:protein kinase activity"/>
    <property type="evidence" value="ECO:0007669"/>
    <property type="project" value="InterPro"/>
</dbReference>
<name>A0A397VJZ1_9GLOM</name>
<accession>A0A397VJZ1</accession>
<dbReference type="Pfam" id="PF07714">
    <property type="entry name" value="PK_Tyr_Ser-Thr"/>
    <property type="match status" value="1"/>
</dbReference>
<keyword evidence="4" id="KW-1185">Reference proteome</keyword>
<dbReference type="Proteomes" id="UP000266673">
    <property type="component" value="Unassembled WGS sequence"/>
</dbReference>
<gene>
    <name evidence="3" type="ORF">C2G38_2173034</name>
</gene>
<evidence type="ECO:0000256" key="1">
    <source>
        <dbReference type="SAM" id="MobiDB-lite"/>
    </source>
</evidence>
<dbReference type="InterPro" id="IPR000719">
    <property type="entry name" value="Prot_kinase_dom"/>
</dbReference>
<evidence type="ECO:0000313" key="3">
    <source>
        <dbReference type="EMBL" id="RIB22805.1"/>
    </source>
</evidence>
<dbReference type="Gene3D" id="1.10.510.10">
    <property type="entry name" value="Transferase(Phosphotransferase) domain 1"/>
    <property type="match status" value="1"/>
</dbReference>
<protein>
    <recommendedName>
        <fullName evidence="2">Protein kinase domain-containing protein</fullName>
    </recommendedName>
</protein>
<feature type="domain" description="Protein kinase" evidence="2">
    <location>
        <begin position="1"/>
        <end position="253"/>
    </location>
</feature>
<evidence type="ECO:0000259" key="2">
    <source>
        <dbReference type="PROSITE" id="PS50011"/>
    </source>
</evidence>
<dbReference type="SUPFAM" id="SSF56112">
    <property type="entry name" value="Protein kinase-like (PK-like)"/>
    <property type="match status" value="1"/>
</dbReference>
<proteinExistence type="predicted"/>